<evidence type="ECO:0000313" key="3">
    <source>
        <dbReference type="Proteomes" id="UP000807025"/>
    </source>
</evidence>
<comment type="caution">
    <text evidence="2">The sequence shown here is derived from an EMBL/GenBank/DDBJ whole genome shotgun (WGS) entry which is preliminary data.</text>
</comment>
<feature type="region of interest" description="Disordered" evidence="1">
    <location>
        <begin position="81"/>
        <end position="102"/>
    </location>
</feature>
<proteinExistence type="predicted"/>
<sequence>MLPPAPPVVTLSLPSPLGFLPATLTPSQMQIMSEVMIDHLGQNLCAKHRKEAAIQARQAKKAHKQAAHHSTYAELIHTTPSTPMSARTIPSPPIASGSTLPPLSPEEELAMYTAITIAPTNMLINIDDTELQASEPST</sequence>
<keyword evidence="3" id="KW-1185">Reference proteome</keyword>
<dbReference type="AlphaFoldDB" id="A0A9P6DI65"/>
<gene>
    <name evidence="2" type="ORF">BDN71DRAFT_1528882</name>
</gene>
<evidence type="ECO:0000313" key="2">
    <source>
        <dbReference type="EMBL" id="KAF9498924.1"/>
    </source>
</evidence>
<protein>
    <submittedName>
        <fullName evidence="2">Uncharacterized protein</fullName>
    </submittedName>
</protein>
<reference evidence="2" key="1">
    <citation type="submission" date="2020-11" db="EMBL/GenBank/DDBJ databases">
        <authorList>
            <consortium name="DOE Joint Genome Institute"/>
            <person name="Ahrendt S."/>
            <person name="Riley R."/>
            <person name="Andreopoulos W."/>
            <person name="Labutti K."/>
            <person name="Pangilinan J."/>
            <person name="Ruiz-Duenas F.J."/>
            <person name="Barrasa J.M."/>
            <person name="Sanchez-Garcia M."/>
            <person name="Camarero S."/>
            <person name="Miyauchi S."/>
            <person name="Serrano A."/>
            <person name="Linde D."/>
            <person name="Babiker R."/>
            <person name="Drula E."/>
            <person name="Ayuso-Fernandez I."/>
            <person name="Pacheco R."/>
            <person name="Padilla G."/>
            <person name="Ferreira P."/>
            <person name="Barriuso J."/>
            <person name="Kellner H."/>
            <person name="Castanera R."/>
            <person name="Alfaro M."/>
            <person name="Ramirez L."/>
            <person name="Pisabarro A.G."/>
            <person name="Kuo A."/>
            <person name="Tritt A."/>
            <person name="Lipzen A."/>
            <person name="He G."/>
            <person name="Yan M."/>
            <person name="Ng V."/>
            <person name="Cullen D."/>
            <person name="Martin F."/>
            <person name="Rosso M.-N."/>
            <person name="Henrissat B."/>
            <person name="Hibbett D."/>
            <person name="Martinez A.T."/>
            <person name="Grigoriev I.V."/>
        </authorList>
    </citation>
    <scope>NUCLEOTIDE SEQUENCE</scope>
    <source>
        <strain evidence="2">ATCC 90797</strain>
    </source>
</reference>
<dbReference type="Proteomes" id="UP000807025">
    <property type="component" value="Unassembled WGS sequence"/>
</dbReference>
<dbReference type="EMBL" id="MU154535">
    <property type="protein sequence ID" value="KAF9498924.1"/>
    <property type="molecule type" value="Genomic_DNA"/>
</dbReference>
<accession>A0A9P6DI65</accession>
<name>A0A9P6DI65_PLEER</name>
<organism evidence="2 3">
    <name type="scientific">Pleurotus eryngii</name>
    <name type="common">Boletus of the steppes</name>
    <dbReference type="NCBI Taxonomy" id="5323"/>
    <lineage>
        <taxon>Eukaryota</taxon>
        <taxon>Fungi</taxon>
        <taxon>Dikarya</taxon>
        <taxon>Basidiomycota</taxon>
        <taxon>Agaricomycotina</taxon>
        <taxon>Agaricomycetes</taxon>
        <taxon>Agaricomycetidae</taxon>
        <taxon>Agaricales</taxon>
        <taxon>Pleurotineae</taxon>
        <taxon>Pleurotaceae</taxon>
        <taxon>Pleurotus</taxon>
    </lineage>
</organism>
<evidence type="ECO:0000256" key="1">
    <source>
        <dbReference type="SAM" id="MobiDB-lite"/>
    </source>
</evidence>